<dbReference type="InterPro" id="IPR012000">
    <property type="entry name" value="Thiamin_PyroP_enz_cen_dom"/>
</dbReference>
<reference evidence="7 8" key="1">
    <citation type="submission" date="2019-02" db="EMBL/GenBank/DDBJ databases">
        <title>Genomic Encyclopedia of Type Strains, Phase IV (KMG-IV): sequencing the most valuable type-strain genomes for metagenomic binning, comparative biology and taxonomic classification.</title>
        <authorList>
            <person name="Goeker M."/>
        </authorList>
    </citation>
    <scope>NUCLEOTIDE SEQUENCE [LARGE SCALE GENOMIC DNA]</scope>
    <source>
        <strain evidence="7 8">DSM 16618</strain>
    </source>
</reference>
<protein>
    <submittedName>
        <fullName evidence="7">Acetolactate synthase large subunit</fullName>
    </submittedName>
</protein>
<dbReference type="GO" id="GO:0009099">
    <property type="term" value="P:L-valine biosynthetic process"/>
    <property type="evidence" value="ECO:0007669"/>
    <property type="project" value="TreeGrafter"/>
</dbReference>
<dbReference type="NCBIfam" id="NF006122">
    <property type="entry name" value="PRK08266.1"/>
    <property type="match status" value="1"/>
</dbReference>
<dbReference type="AlphaFoldDB" id="A0A4Q7MWR9"/>
<evidence type="ECO:0000259" key="4">
    <source>
        <dbReference type="Pfam" id="PF00205"/>
    </source>
</evidence>
<dbReference type="SUPFAM" id="SSF52518">
    <property type="entry name" value="Thiamin diphosphate-binding fold (THDP-binding)"/>
    <property type="match status" value="2"/>
</dbReference>
<dbReference type="InterPro" id="IPR000399">
    <property type="entry name" value="TPP-bd_CS"/>
</dbReference>
<dbReference type="GO" id="GO:0050660">
    <property type="term" value="F:flavin adenine dinucleotide binding"/>
    <property type="evidence" value="ECO:0007669"/>
    <property type="project" value="TreeGrafter"/>
</dbReference>
<dbReference type="Pfam" id="PF00205">
    <property type="entry name" value="TPP_enzyme_M"/>
    <property type="match status" value="1"/>
</dbReference>
<evidence type="ECO:0000313" key="8">
    <source>
        <dbReference type="Proteomes" id="UP000292039"/>
    </source>
</evidence>
<dbReference type="InterPro" id="IPR029061">
    <property type="entry name" value="THDP-binding"/>
</dbReference>
<keyword evidence="2 3" id="KW-0786">Thiamine pyrophosphate</keyword>
<dbReference type="GO" id="GO:0003984">
    <property type="term" value="F:acetolactate synthase activity"/>
    <property type="evidence" value="ECO:0007669"/>
    <property type="project" value="TreeGrafter"/>
</dbReference>
<comment type="caution">
    <text evidence="7">The sequence shown here is derived from an EMBL/GenBank/DDBJ whole genome shotgun (WGS) entry which is preliminary data.</text>
</comment>
<evidence type="ECO:0000313" key="7">
    <source>
        <dbReference type="EMBL" id="RZS73491.1"/>
    </source>
</evidence>
<dbReference type="CDD" id="cd07035">
    <property type="entry name" value="TPP_PYR_POX_like"/>
    <property type="match status" value="1"/>
</dbReference>
<dbReference type="GO" id="GO:0030976">
    <property type="term" value="F:thiamine pyrophosphate binding"/>
    <property type="evidence" value="ECO:0007669"/>
    <property type="project" value="InterPro"/>
</dbReference>
<feature type="domain" description="Thiamine pyrophosphate enzyme N-terminal TPP-binding" evidence="6">
    <location>
        <begin position="11"/>
        <end position="129"/>
    </location>
</feature>
<comment type="similarity">
    <text evidence="1 3">Belongs to the TPP enzyme family.</text>
</comment>
<dbReference type="GO" id="GO:0009097">
    <property type="term" value="P:isoleucine biosynthetic process"/>
    <property type="evidence" value="ECO:0007669"/>
    <property type="project" value="TreeGrafter"/>
</dbReference>
<dbReference type="GO" id="GO:0005948">
    <property type="term" value="C:acetolactate synthase complex"/>
    <property type="evidence" value="ECO:0007669"/>
    <property type="project" value="TreeGrafter"/>
</dbReference>
<evidence type="ECO:0000256" key="1">
    <source>
        <dbReference type="ARBA" id="ARBA00007812"/>
    </source>
</evidence>
<evidence type="ECO:0000259" key="5">
    <source>
        <dbReference type="Pfam" id="PF02775"/>
    </source>
</evidence>
<evidence type="ECO:0000256" key="3">
    <source>
        <dbReference type="RuleBase" id="RU362132"/>
    </source>
</evidence>
<dbReference type="PANTHER" id="PTHR18968:SF167">
    <property type="entry name" value="ACETOLACTATE SYNTHASE LARGE SUBUNIT ILVB2-RELATED"/>
    <property type="match status" value="1"/>
</dbReference>
<dbReference type="RefSeq" id="WP_207224887.1">
    <property type="nucleotide sequence ID" value="NZ_CBCSEB010000002.1"/>
</dbReference>
<dbReference type="InterPro" id="IPR011766">
    <property type="entry name" value="TPP_enzyme_TPP-bd"/>
</dbReference>
<dbReference type="Gene3D" id="3.40.50.1220">
    <property type="entry name" value="TPP-binding domain"/>
    <property type="match status" value="1"/>
</dbReference>
<feature type="domain" description="Thiamine pyrophosphate enzyme TPP-binding" evidence="5">
    <location>
        <begin position="393"/>
        <end position="528"/>
    </location>
</feature>
<dbReference type="SUPFAM" id="SSF52467">
    <property type="entry name" value="DHS-like NAD/FAD-binding domain"/>
    <property type="match status" value="1"/>
</dbReference>
<dbReference type="InterPro" id="IPR029035">
    <property type="entry name" value="DHS-like_NAD/FAD-binding_dom"/>
</dbReference>
<dbReference type="EMBL" id="SGWZ01000001">
    <property type="protein sequence ID" value="RZS73491.1"/>
    <property type="molecule type" value="Genomic_DNA"/>
</dbReference>
<organism evidence="7 8">
    <name type="scientific">Kerstersia gyiorum</name>
    <dbReference type="NCBI Taxonomy" id="206506"/>
    <lineage>
        <taxon>Bacteria</taxon>
        <taxon>Pseudomonadati</taxon>
        <taxon>Pseudomonadota</taxon>
        <taxon>Betaproteobacteria</taxon>
        <taxon>Burkholderiales</taxon>
        <taxon>Alcaligenaceae</taxon>
        <taxon>Kerstersia</taxon>
    </lineage>
</organism>
<dbReference type="PROSITE" id="PS00187">
    <property type="entry name" value="TPP_ENZYMES"/>
    <property type="match status" value="1"/>
</dbReference>
<evidence type="ECO:0000256" key="2">
    <source>
        <dbReference type="ARBA" id="ARBA00023052"/>
    </source>
</evidence>
<proteinExistence type="inferred from homology"/>
<evidence type="ECO:0000259" key="6">
    <source>
        <dbReference type="Pfam" id="PF02776"/>
    </source>
</evidence>
<accession>A0A4Q7MWR9</accession>
<dbReference type="InterPro" id="IPR045229">
    <property type="entry name" value="TPP_enz"/>
</dbReference>
<dbReference type="Gene3D" id="3.40.50.970">
    <property type="match status" value="2"/>
</dbReference>
<name>A0A4Q7MWR9_9BURK</name>
<feature type="domain" description="Thiamine pyrophosphate enzyme central" evidence="4">
    <location>
        <begin position="202"/>
        <end position="327"/>
    </location>
</feature>
<dbReference type="PANTHER" id="PTHR18968">
    <property type="entry name" value="THIAMINE PYROPHOSPHATE ENZYMES"/>
    <property type="match status" value="1"/>
</dbReference>
<dbReference type="Proteomes" id="UP000292039">
    <property type="component" value="Unassembled WGS sequence"/>
</dbReference>
<dbReference type="GO" id="GO:0000287">
    <property type="term" value="F:magnesium ion binding"/>
    <property type="evidence" value="ECO:0007669"/>
    <property type="project" value="InterPro"/>
</dbReference>
<sequence>MQKDPNTAYPMTGGDALVHSLQTHGVDTVFALPGAQIYGFTDALARNQDSVRTIGARHEQTSAYMAFGYARSSGKPGVFAVVPGPGILNASAAMLTAHGCNAPVLAITGDVMSGFKDRGRGQLHELPRQLEILRDLGKWAAHIEQPADTPWQVARAFQEMQSGRPGVVSLQASWDFFTQPGRVRTQAPLPLQPKPPVDTDAIARAAKLLGQAKAPMIFVGSGALEASAEVRELAETLGAPVVSFRGGRGVVGDDHPLGFTVASGARLWPQTDVAVVIGSRFELFDIRWRHRPAGLKLIRIDIDPAEVRRISADVSVLADAAEGAAALAAEVKRTGTPPRRDAELAAAKAAAEQDIQCIQPQLDYLRVIRDVLPRDGFFVEEISQVGFTSIFGFPVYEPRTLVTSGQQGTLGFGFPTALGVKVANPGKAVVSICGDGGFMFAAQELATAVQYGINVVTIVFNNSAFGNVYRDQQEAFGGRLLGSELVNPDFMKFAESFGVQAHRVHAPDALRGVLEHAFAAERPVLIEVVVPRGSDASPWKFLHPDFSKAAI</sequence>
<dbReference type="Pfam" id="PF02776">
    <property type="entry name" value="TPP_enzyme_N"/>
    <property type="match status" value="1"/>
</dbReference>
<dbReference type="InterPro" id="IPR012001">
    <property type="entry name" value="Thiamin_PyroP_enz_TPP-bd_dom"/>
</dbReference>
<dbReference type="Pfam" id="PF02775">
    <property type="entry name" value="TPP_enzyme_C"/>
    <property type="match status" value="1"/>
</dbReference>
<gene>
    <name evidence="7" type="ORF">EV679_0686</name>
</gene>